<accession>A0A1V0TQS4</accession>
<protein>
    <submittedName>
        <fullName evidence="1">Uncharacterized protein</fullName>
    </submittedName>
</protein>
<proteinExistence type="predicted"/>
<reference evidence="1 2" key="1">
    <citation type="submission" date="2017-04" db="EMBL/GenBank/DDBJ databases">
        <title>Complete Genome Sequence of Streptomyces gilvosporeus F607, a Capable Producer of Natamycin.</title>
        <authorList>
            <person name="Zong G."/>
            <person name="Zhong C."/>
            <person name="Fu J."/>
            <person name="Qin R."/>
            <person name="Cao G."/>
        </authorList>
    </citation>
    <scope>NUCLEOTIDE SEQUENCE [LARGE SCALE GENOMIC DNA]</scope>
    <source>
        <strain evidence="1 2">F607</strain>
    </source>
</reference>
<gene>
    <name evidence="1" type="ORF">B1H19_14840</name>
</gene>
<sequence>MRRCRLGSGDRLAHRPQSSIIRLCLRLLRHGFCGNKNAPHSGGDAAPMPTRAVTAVWPGRD</sequence>
<dbReference type="EMBL" id="CP020569">
    <property type="protein sequence ID" value="ARF55295.1"/>
    <property type="molecule type" value="Genomic_DNA"/>
</dbReference>
<name>A0A1V0TQS4_9ACTN</name>
<evidence type="ECO:0000313" key="1">
    <source>
        <dbReference type="EMBL" id="ARF55295.1"/>
    </source>
</evidence>
<dbReference type="KEGG" id="sgv:B1H19_14840"/>
<keyword evidence="2" id="KW-1185">Reference proteome</keyword>
<dbReference type="Proteomes" id="UP000192726">
    <property type="component" value="Chromosome"/>
</dbReference>
<evidence type="ECO:0000313" key="2">
    <source>
        <dbReference type="Proteomes" id="UP000192726"/>
    </source>
</evidence>
<organism evidence="1 2">
    <name type="scientific">Streptomyces gilvosporeus</name>
    <dbReference type="NCBI Taxonomy" id="553510"/>
    <lineage>
        <taxon>Bacteria</taxon>
        <taxon>Bacillati</taxon>
        <taxon>Actinomycetota</taxon>
        <taxon>Actinomycetes</taxon>
        <taxon>Kitasatosporales</taxon>
        <taxon>Streptomycetaceae</taxon>
        <taxon>Streptomyces</taxon>
    </lineage>
</organism>
<dbReference type="AlphaFoldDB" id="A0A1V0TQS4"/>